<reference evidence="3 4" key="1">
    <citation type="journal article" date="2015" name="Nat. Commun.">
        <title>Lucilia cuprina genome unlocks parasitic fly biology to underpin future interventions.</title>
        <authorList>
            <person name="Anstead C.A."/>
            <person name="Korhonen P.K."/>
            <person name="Young N.D."/>
            <person name="Hall R.S."/>
            <person name="Jex A.R."/>
            <person name="Murali S.C."/>
            <person name="Hughes D.S."/>
            <person name="Lee S.F."/>
            <person name="Perry T."/>
            <person name="Stroehlein A.J."/>
            <person name="Ansell B.R."/>
            <person name="Breugelmans B."/>
            <person name="Hofmann A."/>
            <person name="Qu J."/>
            <person name="Dugan S."/>
            <person name="Lee S.L."/>
            <person name="Chao H."/>
            <person name="Dinh H."/>
            <person name="Han Y."/>
            <person name="Doddapaneni H.V."/>
            <person name="Worley K.C."/>
            <person name="Muzny D.M."/>
            <person name="Ioannidis P."/>
            <person name="Waterhouse R.M."/>
            <person name="Zdobnov E.M."/>
            <person name="James P.J."/>
            <person name="Bagnall N.H."/>
            <person name="Kotze A.C."/>
            <person name="Gibbs R.A."/>
            <person name="Richards S."/>
            <person name="Batterham P."/>
            <person name="Gasser R.B."/>
        </authorList>
    </citation>
    <scope>NUCLEOTIDE SEQUENCE [LARGE SCALE GENOMIC DNA]</scope>
    <source>
        <strain evidence="3 4">LS</strain>
        <tissue evidence="3">Full body</tissue>
    </source>
</reference>
<feature type="compositionally biased region" description="Polar residues" evidence="2">
    <location>
        <begin position="268"/>
        <end position="293"/>
    </location>
</feature>
<evidence type="ECO:0000313" key="3">
    <source>
        <dbReference type="EMBL" id="KNC28033.1"/>
    </source>
</evidence>
<feature type="coiled-coil region" evidence="1">
    <location>
        <begin position="44"/>
        <end position="101"/>
    </location>
</feature>
<dbReference type="AlphaFoldDB" id="A0A0L0C6J5"/>
<evidence type="ECO:0000256" key="1">
    <source>
        <dbReference type="SAM" id="Coils"/>
    </source>
</evidence>
<keyword evidence="4" id="KW-1185">Reference proteome</keyword>
<name>A0A0L0C6J5_LUCCU</name>
<proteinExistence type="predicted"/>
<feature type="compositionally biased region" description="Polar residues" evidence="2">
    <location>
        <begin position="180"/>
        <end position="192"/>
    </location>
</feature>
<dbReference type="EMBL" id="JRES01000827">
    <property type="protein sequence ID" value="KNC28033.1"/>
    <property type="molecule type" value="Genomic_DNA"/>
</dbReference>
<organism evidence="3 4">
    <name type="scientific">Lucilia cuprina</name>
    <name type="common">Green bottle fly</name>
    <name type="synonym">Australian sheep blowfly</name>
    <dbReference type="NCBI Taxonomy" id="7375"/>
    <lineage>
        <taxon>Eukaryota</taxon>
        <taxon>Metazoa</taxon>
        <taxon>Ecdysozoa</taxon>
        <taxon>Arthropoda</taxon>
        <taxon>Hexapoda</taxon>
        <taxon>Insecta</taxon>
        <taxon>Pterygota</taxon>
        <taxon>Neoptera</taxon>
        <taxon>Endopterygota</taxon>
        <taxon>Diptera</taxon>
        <taxon>Brachycera</taxon>
        <taxon>Muscomorpha</taxon>
        <taxon>Oestroidea</taxon>
        <taxon>Calliphoridae</taxon>
        <taxon>Luciliinae</taxon>
        <taxon>Lucilia</taxon>
    </lineage>
</organism>
<accession>A0A0L0C6J5</accession>
<sequence>MQDVKEDVAIKLKPATNFNTTQSTSNYKIPEQNETYARIQRVRVKNLEQQVYLMHRELQRIRERMLPQKDLIRLNNILDRLKELNLVLTDLKNHYNKVQQTTFNQKEEKNAYRNGISSNRMYSAKQKNLEHKINNTQHVEQSENLVGANEVEPASDAKYIKYYPREYAGYDQKDFSKTTMEQENNPKQNKINEGSIREHNNELNEPFKTCKQLMDEIKPPGSILGNYLMRLQDFRTDPELRRKRWEKKQQEKLQQLENLKKFTESFENKGTSTEGIEQNNANYSNSTLQNSSEQQRDVIKSRIEISFNRPTSETDSGLASDLPLIRHDLSNVVYEIINDIDRDSIALTVVLENDNVYHISVSLITSGHSLSCFLATEEAIQEAKEQHLFREILTFFVVNAENSDTQKDRILGHSFEFIKFDVNQ</sequence>
<evidence type="ECO:0000256" key="2">
    <source>
        <dbReference type="SAM" id="MobiDB-lite"/>
    </source>
</evidence>
<gene>
    <name evidence="3" type="ORF">FF38_06812</name>
</gene>
<evidence type="ECO:0000313" key="4">
    <source>
        <dbReference type="Proteomes" id="UP000037069"/>
    </source>
</evidence>
<dbReference type="OrthoDB" id="7860528at2759"/>
<feature type="region of interest" description="Disordered" evidence="2">
    <location>
        <begin position="180"/>
        <end position="200"/>
    </location>
</feature>
<keyword evidence="1" id="KW-0175">Coiled coil</keyword>
<comment type="caution">
    <text evidence="3">The sequence shown here is derived from an EMBL/GenBank/DDBJ whole genome shotgun (WGS) entry which is preliminary data.</text>
</comment>
<dbReference type="Proteomes" id="UP000037069">
    <property type="component" value="Unassembled WGS sequence"/>
</dbReference>
<protein>
    <submittedName>
        <fullName evidence="3">Uncharacterized protein</fullName>
    </submittedName>
</protein>
<feature type="region of interest" description="Disordered" evidence="2">
    <location>
        <begin position="266"/>
        <end position="293"/>
    </location>
</feature>